<dbReference type="EMBL" id="REGN01006223">
    <property type="protein sequence ID" value="RNA10394.1"/>
    <property type="molecule type" value="Genomic_DNA"/>
</dbReference>
<evidence type="ECO:0000313" key="1">
    <source>
        <dbReference type="EMBL" id="RNA10394.1"/>
    </source>
</evidence>
<gene>
    <name evidence="1" type="ORF">BpHYR1_046328</name>
</gene>
<accession>A0A3M7QGV3</accession>
<sequence length="257" mass="30183">MLHYTEQHIIKSVLKLCRTVLRVFLSIVRLLDFKDVLKRFLRVLVSRKCNKTNNQISNATSILRHLLYKREEDYPKKLKIKYIRVRIYDSAFGILLSTNLKSKFDHELQFAPTFYILMKLKMLKIVKVDNRLSQLMESNVSNVLKNLVSLTVRLVTEYIKGLKAKCIPNPNILFSRSEITTEMPSKRSSQLMLAVFDFKGVNSLSCDFIVWQSVPCIRCPIDEEVTNNGSFFLNKVQPRASITKCVCYSFYYYFYYH</sequence>
<name>A0A3M7QGV3_BRAPC</name>
<protein>
    <submittedName>
        <fullName evidence="1">Uncharacterized protein</fullName>
    </submittedName>
</protein>
<proteinExistence type="predicted"/>
<evidence type="ECO:0000313" key="2">
    <source>
        <dbReference type="Proteomes" id="UP000276133"/>
    </source>
</evidence>
<keyword evidence="2" id="KW-1185">Reference proteome</keyword>
<dbReference type="Proteomes" id="UP000276133">
    <property type="component" value="Unassembled WGS sequence"/>
</dbReference>
<comment type="caution">
    <text evidence="1">The sequence shown here is derived from an EMBL/GenBank/DDBJ whole genome shotgun (WGS) entry which is preliminary data.</text>
</comment>
<dbReference type="AlphaFoldDB" id="A0A3M7QGV3"/>
<reference evidence="1 2" key="1">
    <citation type="journal article" date="2018" name="Sci. Rep.">
        <title>Genomic signatures of local adaptation to the degree of environmental predictability in rotifers.</title>
        <authorList>
            <person name="Franch-Gras L."/>
            <person name="Hahn C."/>
            <person name="Garcia-Roger E.M."/>
            <person name="Carmona M.J."/>
            <person name="Serra M."/>
            <person name="Gomez A."/>
        </authorList>
    </citation>
    <scope>NUCLEOTIDE SEQUENCE [LARGE SCALE GENOMIC DNA]</scope>
    <source>
        <strain evidence="1">HYR1</strain>
    </source>
</reference>
<organism evidence="1 2">
    <name type="scientific">Brachionus plicatilis</name>
    <name type="common">Marine rotifer</name>
    <name type="synonym">Brachionus muelleri</name>
    <dbReference type="NCBI Taxonomy" id="10195"/>
    <lineage>
        <taxon>Eukaryota</taxon>
        <taxon>Metazoa</taxon>
        <taxon>Spiralia</taxon>
        <taxon>Gnathifera</taxon>
        <taxon>Rotifera</taxon>
        <taxon>Eurotatoria</taxon>
        <taxon>Monogononta</taxon>
        <taxon>Pseudotrocha</taxon>
        <taxon>Ploima</taxon>
        <taxon>Brachionidae</taxon>
        <taxon>Brachionus</taxon>
    </lineage>
</organism>